<dbReference type="Gene3D" id="3.60.10.10">
    <property type="entry name" value="Endonuclease/exonuclease/phosphatase"/>
    <property type="match status" value="1"/>
</dbReference>
<keyword evidence="1" id="KW-0472">Membrane</keyword>
<dbReference type="SUPFAM" id="SSF56219">
    <property type="entry name" value="DNase I-like"/>
    <property type="match status" value="1"/>
</dbReference>
<organism evidence="3 4">
    <name type="scientific">Kaistella antarctica</name>
    <dbReference type="NCBI Taxonomy" id="266748"/>
    <lineage>
        <taxon>Bacteria</taxon>
        <taxon>Pseudomonadati</taxon>
        <taxon>Bacteroidota</taxon>
        <taxon>Flavobacteriia</taxon>
        <taxon>Flavobacteriales</taxon>
        <taxon>Weeksellaceae</taxon>
        <taxon>Chryseobacterium group</taxon>
        <taxon>Kaistella</taxon>
    </lineage>
</organism>
<protein>
    <submittedName>
        <fullName evidence="3">Uncharacterized protein conserved in bacteria</fullName>
    </submittedName>
</protein>
<reference evidence="3 4" key="1">
    <citation type="submission" date="2018-12" db="EMBL/GenBank/DDBJ databases">
        <authorList>
            <consortium name="Pathogen Informatics"/>
        </authorList>
    </citation>
    <scope>NUCLEOTIDE SEQUENCE [LARGE SCALE GENOMIC DNA]</scope>
    <source>
        <strain evidence="3 4">NCTC13489</strain>
    </source>
</reference>
<dbReference type="InterPro" id="IPR036691">
    <property type="entry name" value="Endo/exonu/phosph_ase_sf"/>
</dbReference>
<dbReference type="Proteomes" id="UP000270036">
    <property type="component" value="Chromosome"/>
</dbReference>
<dbReference type="STRING" id="266748.HY04_11605"/>
<dbReference type="KEGG" id="cant:NCTC13489_01251"/>
<name>A0A448NQP8_9FLAO</name>
<feature type="transmembrane region" description="Helical" evidence="1">
    <location>
        <begin position="107"/>
        <end position="132"/>
    </location>
</feature>
<feature type="domain" description="Endonuclease/exonuclease/phosphatase" evidence="2">
    <location>
        <begin position="152"/>
        <end position="358"/>
    </location>
</feature>
<dbReference type="AlphaFoldDB" id="A0A448NQP8"/>
<evidence type="ECO:0000313" key="3">
    <source>
        <dbReference type="EMBL" id="VEH98939.1"/>
    </source>
</evidence>
<feature type="transmembrane region" description="Helical" evidence="1">
    <location>
        <begin position="51"/>
        <end position="69"/>
    </location>
</feature>
<feature type="transmembrane region" description="Helical" evidence="1">
    <location>
        <begin position="81"/>
        <end position="101"/>
    </location>
</feature>
<dbReference type="EMBL" id="LR134441">
    <property type="protein sequence ID" value="VEH98939.1"/>
    <property type="molecule type" value="Genomic_DNA"/>
</dbReference>
<evidence type="ECO:0000256" key="1">
    <source>
        <dbReference type="SAM" id="Phobius"/>
    </source>
</evidence>
<dbReference type="GO" id="GO:0003824">
    <property type="term" value="F:catalytic activity"/>
    <property type="evidence" value="ECO:0007669"/>
    <property type="project" value="InterPro"/>
</dbReference>
<dbReference type="Pfam" id="PF03372">
    <property type="entry name" value="Exo_endo_phos"/>
    <property type="match status" value="1"/>
</dbReference>
<gene>
    <name evidence="3" type="ORF">NCTC13489_01251</name>
</gene>
<sequence length="409" mass="47820">MLRHFEYKFEFLKNTFNDKRNLTNFIIFSANKSTTPMCRQKDRSYQKFMHLFYYIFSSFCILASLLPLIPNQHWIFRIWEFARIQVVIFQVAILALGLIFFEPKTFIFWAIVVISIAFITNHVIILIPYTFIYKRKPAKNVSTDSDPISIISVNVYQFNNDYQKLIDLVNEVKPDILLTMESNQDWENALKVIEKDYPNFKKVALENTYGIHFYTNLEVENIKVNYFIADDLPSIQASLLTENGQPFTFFGVHPPPPSPTEEDTSKERDAELLAVAKKVREIENPVIVVGDFNNVAWARSSILFRKTSELIDPRIGRGFVATFHANYRLLRFPIDLFFHSTEIFVDDFKTLRNIGSDHLPLYCSFFINKNEDLQEDEIETLHEDELEEVDELIEEGIEEDGNRPTVATE</sequence>
<evidence type="ECO:0000313" key="4">
    <source>
        <dbReference type="Proteomes" id="UP000270036"/>
    </source>
</evidence>
<accession>A0A448NQP8</accession>
<keyword evidence="1" id="KW-1133">Transmembrane helix</keyword>
<dbReference type="InterPro" id="IPR005135">
    <property type="entry name" value="Endo/exonuclease/phosphatase"/>
</dbReference>
<keyword evidence="1" id="KW-0812">Transmembrane</keyword>
<evidence type="ECO:0000259" key="2">
    <source>
        <dbReference type="Pfam" id="PF03372"/>
    </source>
</evidence>
<proteinExistence type="predicted"/>